<organism evidence="2 3">
    <name type="scientific">Amanita muscaria (strain Koide BX008)</name>
    <dbReference type="NCBI Taxonomy" id="946122"/>
    <lineage>
        <taxon>Eukaryota</taxon>
        <taxon>Fungi</taxon>
        <taxon>Dikarya</taxon>
        <taxon>Basidiomycota</taxon>
        <taxon>Agaricomycotina</taxon>
        <taxon>Agaricomycetes</taxon>
        <taxon>Agaricomycetidae</taxon>
        <taxon>Agaricales</taxon>
        <taxon>Pluteineae</taxon>
        <taxon>Amanitaceae</taxon>
        <taxon>Amanita</taxon>
    </lineage>
</organism>
<dbReference type="STRING" id="946122.A0A0C2SP12"/>
<dbReference type="PANTHER" id="PTHR21310">
    <property type="entry name" value="AMINOGLYCOSIDE PHOSPHOTRANSFERASE-RELATED-RELATED"/>
    <property type="match status" value="1"/>
</dbReference>
<dbReference type="SUPFAM" id="SSF56112">
    <property type="entry name" value="Protein kinase-like (PK-like)"/>
    <property type="match status" value="1"/>
</dbReference>
<dbReference type="AlphaFoldDB" id="A0A0C2SP12"/>
<evidence type="ECO:0000313" key="2">
    <source>
        <dbReference type="EMBL" id="KIL64975.1"/>
    </source>
</evidence>
<dbReference type="OrthoDB" id="5404599at2759"/>
<evidence type="ECO:0000259" key="1">
    <source>
        <dbReference type="Pfam" id="PF01636"/>
    </source>
</evidence>
<sequence>MIIKWPRRLLLDKLKRRAKLIYPPTTTPSVIQLTSHTMLKKGPHNILNEAEAMRFIRARTNIPVPDVLDTWAINEDYAYLVMERVEGVPLRDVFQKLSPAQKRTIAHELKAFVDQMRAIVVPQSHNPGTTGIASVKGGTFREDRFDDEYMGPFEDERAYHDWRVSVVQAFYQPTMENQPTMERLKIIRKELQDDHDIVFTHGDLNPGNILIKVLGDGDAHIVAVLDWEMAGWRPAYWEYVKCLHCMGGCDTEWGEFVGMVLQKYEKEKALDDELQQLSGAGW</sequence>
<dbReference type="HOGENOM" id="CLU_021768_3_2_1"/>
<dbReference type="PANTHER" id="PTHR21310:SF15">
    <property type="entry name" value="AMINOGLYCOSIDE PHOSPHOTRANSFERASE DOMAIN-CONTAINING PROTEIN"/>
    <property type="match status" value="1"/>
</dbReference>
<dbReference type="InterPro" id="IPR011009">
    <property type="entry name" value="Kinase-like_dom_sf"/>
</dbReference>
<dbReference type="InterPro" id="IPR051678">
    <property type="entry name" value="AGP_Transferase"/>
</dbReference>
<gene>
    <name evidence="2" type="ORF">M378DRAFT_77523</name>
</gene>
<dbReference type="CDD" id="cd05120">
    <property type="entry name" value="APH_ChoK_like"/>
    <property type="match status" value="1"/>
</dbReference>
<dbReference type="Gene3D" id="3.90.1200.10">
    <property type="match status" value="1"/>
</dbReference>
<accession>A0A0C2SP12</accession>
<name>A0A0C2SP12_AMAMK</name>
<keyword evidence="3" id="KW-1185">Reference proteome</keyword>
<evidence type="ECO:0000313" key="3">
    <source>
        <dbReference type="Proteomes" id="UP000054549"/>
    </source>
</evidence>
<dbReference type="InParanoid" id="A0A0C2SP12"/>
<dbReference type="Pfam" id="PF01636">
    <property type="entry name" value="APH"/>
    <property type="match status" value="1"/>
</dbReference>
<reference evidence="2 3" key="1">
    <citation type="submission" date="2014-04" db="EMBL/GenBank/DDBJ databases">
        <title>Evolutionary Origins and Diversification of the Mycorrhizal Mutualists.</title>
        <authorList>
            <consortium name="DOE Joint Genome Institute"/>
            <consortium name="Mycorrhizal Genomics Consortium"/>
            <person name="Kohler A."/>
            <person name="Kuo A."/>
            <person name="Nagy L.G."/>
            <person name="Floudas D."/>
            <person name="Copeland A."/>
            <person name="Barry K.W."/>
            <person name="Cichocki N."/>
            <person name="Veneault-Fourrey C."/>
            <person name="LaButti K."/>
            <person name="Lindquist E.A."/>
            <person name="Lipzen A."/>
            <person name="Lundell T."/>
            <person name="Morin E."/>
            <person name="Murat C."/>
            <person name="Riley R."/>
            <person name="Ohm R."/>
            <person name="Sun H."/>
            <person name="Tunlid A."/>
            <person name="Henrissat B."/>
            <person name="Grigoriev I.V."/>
            <person name="Hibbett D.S."/>
            <person name="Martin F."/>
        </authorList>
    </citation>
    <scope>NUCLEOTIDE SEQUENCE [LARGE SCALE GENOMIC DNA]</scope>
    <source>
        <strain evidence="2 3">Koide BX008</strain>
    </source>
</reference>
<dbReference type="Proteomes" id="UP000054549">
    <property type="component" value="Unassembled WGS sequence"/>
</dbReference>
<proteinExistence type="predicted"/>
<dbReference type="InterPro" id="IPR002575">
    <property type="entry name" value="Aminoglycoside_PTrfase"/>
</dbReference>
<protein>
    <recommendedName>
        <fullName evidence="1">Aminoglycoside phosphotransferase domain-containing protein</fullName>
    </recommendedName>
</protein>
<dbReference type="EMBL" id="KN818245">
    <property type="protein sequence ID" value="KIL64975.1"/>
    <property type="molecule type" value="Genomic_DNA"/>
</dbReference>
<feature type="domain" description="Aminoglycoside phosphotransferase" evidence="1">
    <location>
        <begin position="45"/>
        <end position="269"/>
    </location>
</feature>